<gene>
    <name evidence="3" type="ORF">SVIM_LOCUS381090</name>
</gene>
<feature type="compositionally biased region" description="Basic residues" evidence="1">
    <location>
        <begin position="286"/>
        <end position="299"/>
    </location>
</feature>
<evidence type="ECO:0000313" key="3">
    <source>
        <dbReference type="EMBL" id="VFU54470.1"/>
    </source>
</evidence>
<protein>
    <recommendedName>
        <fullName evidence="2">Retrotransposon gag domain-containing protein</fullName>
    </recommendedName>
</protein>
<dbReference type="AlphaFoldDB" id="A0A6N2MM29"/>
<sequence>MPRNKHIFGTIKVDDDQDDVSIARLRNIRQRRGDAPTPRIVEEIPLLVKKEPQELKTENMVDETGIGIVEPRPLTEFNQLCKTMQNWIEFTMERERRKDKDISSTSYAVQGVNVPLNDFMKLTPPIFTGMNNDIWRRCEALGCTDHQAVSLVSFRLEGDVSSSWFKSRKRARPLHGEWTWEEFSTMFLDRFLPQSVRDARLYEFERLSQGSMTVDEYDMKFTQLSRYAKHVLPAEEWRVKRFIKGLKSFMYIMMVSQVFSSYSSAVDYARLIEEQELEDMVAGQSKRPRGKGKSFRQKRSSAGPSRERNGHHGPWVQRRFRQRLSLVAQMVRVVVVMLKAEET</sequence>
<accession>A0A6N2MM29</accession>
<reference evidence="3" key="1">
    <citation type="submission" date="2019-03" db="EMBL/GenBank/DDBJ databases">
        <authorList>
            <person name="Mank J."/>
            <person name="Almeida P."/>
        </authorList>
    </citation>
    <scope>NUCLEOTIDE SEQUENCE</scope>
    <source>
        <strain evidence="3">78183</strain>
    </source>
</reference>
<organism evidence="3">
    <name type="scientific">Salix viminalis</name>
    <name type="common">Common osier</name>
    <name type="synonym">Basket willow</name>
    <dbReference type="NCBI Taxonomy" id="40686"/>
    <lineage>
        <taxon>Eukaryota</taxon>
        <taxon>Viridiplantae</taxon>
        <taxon>Streptophyta</taxon>
        <taxon>Embryophyta</taxon>
        <taxon>Tracheophyta</taxon>
        <taxon>Spermatophyta</taxon>
        <taxon>Magnoliopsida</taxon>
        <taxon>eudicotyledons</taxon>
        <taxon>Gunneridae</taxon>
        <taxon>Pentapetalae</taxon>
        <taxon>rosids</taxon>
        <taxon>fabids</taxon>
        <taxon>Malpighiales</taxon>
        <taxon>Salicaceae</taxon>
        <taxon>Saliceae</taxon>
        <taxon>Salix</taxon>
    </lineage>
</organism>
<feature type="region of interest" description="Disordered" evidence="1">
    <location>
        <begin position="280"/>
        <end position="314"/>
    </location>
</feature>
<dbReference type="Pfam" id="PF03732">
    <property type="entry name" value="Retrotrans_gag"/>
    <property type="match status" value="1"/>
</dbReference>
<dbReference type="PANTHER" id="PTHR34482:SF36">
    <property type="entry name" value="RETROTRANSPOSON GAG DOMAIN-CONTAINING PROTEIN"/>
    <property type="match status" value="1"/>
</dbReference>
<dbReference type="InterPro" id="IPR005162">
    <property type="entry name" value="Retrotrans_gag_dom"/>
</dbReference>
<feature type="domain" description="Retrotransposon gag" evidence="2">
    <location>
        <begin position="151"/>
        <end position="247"/>
    </location>
</feature>
<proteinExistence type="predicted"/>
<dbReference type="EMBL" id="CAADRP010001841">
    <property type="protein sequence ID" value="VFU54470.1"/>
    <property type="molecule type" value="Genomic_DNA"/>
</dbReference>
<evidence type="ECO:0000259" key="2">
    <source>
        <dbReference type="Pfam" id="PF03732"/>
    </source>
</evidence>
<name>A0A6N2MM29_SALVM</name>
<evidence type="ECO:0000256" key="1">
    <source>
        <dbReference type="SAM" id="MobiDB-lite"/>
    </source>
</evidence>
<dbReference type="PANTHER" id="PTHR34482">
    <property type="entry name" value="DNA DAMAGE-INDUCIBLE PROTEIN 1-LIKE"/>
    <property type="match status" value="1"/>
</dbReference>